<dbReference type="AlphaFoldDB" id="A0A6C0JT64"/>
<proteinExistence type="predicted"/>
<accession>A0A6C0JT64</accession>
<evidence type="ECO:0000313" key="1">
    <source>
        <dbReference type="EMBL" id="QHU08759.1"/>
    </source>
</evidence>
<organism evidence="1">
    <name type="scientific">viral metagenome</name>
    <dbReference type="NCBI Taxonomy" id="1070528"/>
    <lineage>
        <taxon>unclassified sequences</taxon>
        <taxon>metagenomes</taxon>
        <taxon>organismal metagenomes</taxon>
    </lineage>
</organism>
<dbReference type="EMBL" id="MN740698">
    <property type="protein sequence ID" value="QHU08759.1"/>
    <property type="molecule type" value="Genomic_DNA"/>
</dbReference>
<reference evidence="1" key="1">
    <citation type="journal article" date="2020" name="Nature">
        <title>Giant virus diversity and host interactions through global metagenomics.</title>
        <authorList>
            <person name="Schulz F."/>
            <person name="Roux S."/>
            <person name="Paez-Espino D."/>
            <person name="Jungbluth S."/>
            <person name="Walsh D.A."/>
            <person name="Denef V.J."/>
            <person name="McMahon K.D."/>
            <person name="Konstantinidis K.T."/>
            <person name="Eloe-Fadrosh E.A."/>
            <person name="Kyrpides N.C."/>
            <person name="Woyke T."/>
        </authorList>
    </citation>
    <scope>NUCLEOTIDE SEQUENCE</scope>
    <source>
        <strain evidence="1">GVMAG-S-1063924-116</strain>
    </source>
</reference>
<name>A0A6C0JT64_9ZZZZ</name>
<sequence length="318" mass="36378">MSETFTKSFDYFVPQGYDAEIVSYHDTRDFKVVADKTSEVDGKIKHSCTISWEVEDCTPLLDKPSVWTLLDTTPYSLGVSGEQVDYNRETGEIDRLCLRPLSSDRTLYDLIQSKGIRINQLWLNDDGDEESTPDGDYIRGLEFYGISNYGGSFEVTRPESVVSLFCMRSSDAAWYPNVTRLICEELEPDFTLPRIEYLSIYDAVANDLDIKLFPGLKSINLRVTFSNKPSRLKKLVLEDSSIESIEWPGGRLTDLSAVEDRDGYLTRFKNSSIFGKLDLTEVCRLGISEVYTMTERGDRVEFRVKETRIKNPRTGNYR</sequence>
<protein>
    <submittedName>
        <fullName evidence="1">Uncharacterized protein</fullName>
    </submittedName>
</protein>